<accession>A0ABS7BEM8</accession>
<name>A0ABS7BEM8_9ACTN</name>
<evidence type="ECO:0000313" key="1">
    <source>
        <dbReference type="EMBL" id="MBW6439330.1"/>
    </source>
</evidence>
<dbReference type="RefSeq" id="WP_220148486.1">
    <property type="nucleotide sequence ID" value="NZ_JAHXZI010000026.1"/>
</dbReference>
<protein>
    <submittedName>
        <fullName evidence="1">Uncharacterized protein</fullName>
    </submittedName>
</protein>
<dbReference type="EMBL" id="JAHXZI010000026">
    <property type="protein sequence ID" value="MBW6439330.1"/>
    <property type="molecule type" value="Genomic_DNA"/>
</dbReference>
<organism evidence="1 2">
    <name type="scientific">Actinoplanes hulinensis</name>
    <dbReference type="NCBI Taxonomy" id="1144547"/>
    <lineage>
        <taxon>Bacteria</taxon>
        <taxon>Bacillati</taxon>
        <taxon>Actinomycetota</taxon>
        <taxon>Actinomycetes</taxon>
        <taxon>Micromonosporales</taxon>
        <taxon>Micromonosporaceae</taxon>
        <taxon>Actinoplanes</taxon>
    </lineage>
</organism>
<gene>
    <name evidence="1" type="ORF">KZ829_36965</name>
</gene>
<proteinExistence type="predicted"/>
<evidence type="ECO:0000313" key="2">
    <source>
        <dbReference type="Proteomes" id="UP001519863"/>
    </source>
</evidence>
<dbReference type="Proteomes" id="UP001519863">
    <property type="component" value="Unassembled WGS sequence"/>
</dbReference>
<reference evidence="1 2" key="1">
    <citation type="journal article" date="2013" name="Antonie Van Leeuwenhoek">
        <title>Actinoplanes hulinensis sp. nov., a novel actinomycete isolated from soybean root (Glycine max (L.) Merr).</title>
        <authorList>
            <person name="Shen Y."/>
            <person name="Liu C."/>
            <person name="Wang X."/>
            <person name="Zhao J."/>
            <person name="Jia F."/>
            <person name="Zhang Y."/>
            <person name="Wang L."/>
            <person name="Yang D."/>
            <person name="Xiang W."/>
        </authorList>
    </citation>
    <scope>NUCLEOTIDE SEQUENCE [LARGE SCALE GENOMIC DNA]</scope>
    <source>
        <strain evidence="1 2">NEAU-M9</strain>
    </source>
</reference>
<comment type="caution">
    <text evidence="1">The sequence shown here is derived from an EMBL/GenBank/DDBJ whole genome shotgun (WGS) entry which is preliminary data.</text>
</comment>
<sequence length="342" mass="36609">MGFWGSFVIHRGEPLVWELLPEVPELHDGDLEYDQVSGGWQVTRIWASSGDLPDTFLTDLRDATEAPVLAADILDSSAAYVHAVGVRTPFWDTWLDIDGAVAYTVLPSSPFDEDGNYLGDDWVDPEYEAEAAATRQRMLAETLSGIAAADAAVAWAREAGLKPAPVAEVEAALNTTGTFVEGQLFVVLNRLGVDTYAVPARATIAELLTGLIGHRLEGVDVIAHQPVRGEHLSHPAAPDLLWRFGDHPLLISCGCRNEVELRPVTVSPDQRSAYGPAAAFVGARLIGAAPLFGKYAQAEGAVLRFGEGDGDGDGDGDLIVRAADGDWVTTLDDSVHPGHWLP</sequence>
<keyword evidence="2" id="KW-1185">Reference proteome</keyword>